<proteinExistence type="predicted"/>
<comment type="caution">
    <text evidence="1">The sequence shown here is derived from an EMBL/GenBank/DDBJ whole genome shotgun (WGS) entry which is preliminary data.</text>
</comment>
<dbReference type="Gene3D" id="3.40.720.10">
    <property type="entry name" value="Alkaline Phosphatase, subunit A"/>
    <property type="match status" value="1"/>
</dbReference>
<dbReference type="EMBL" id="DXFQ01000122">
    <property type="protein sequence ID" value="HIX20274.1"/>
    <property type="molecule type" value="Genomic_DNA"/>
</dbReference>
<name>A0A9D1VC52_9BACT</name>
<accession>A0A9D1VC52</accession>
<dbReference type="Proteomes" id="UP000823964">
    <property type="component" value="Unassembled WGS sequence"/>
</dbReference>
<evidence type="ECO:0000313" key="1">
    <source>
        <dbReference type="EMBL" id="HIX20274.1"/>
    </source>
</evidence>
<organism evidence="1 2">
    <name type="scientific">Candidatus Akkermansia intestinigallinarum</name>
    <dbReference type="NCBI Taxonomy" id="2838431"/>
    <lineage>
        <taxon>Bacteria</taxon>
        <taxon>Pseudomonadati</taxon>
        <taxon>Verrucomicrobiota</taxon>
        <taxon>Verrucomicrobiia</taxon>
        <taxon>Verrucomicrobiales</taxon>
        <taxon>Akkermansiaceae</taxon>
        <taxon>Akkermansia</taxon>
    </lineage>
</organism>
<dbReference type="SUPFAM" id="SSF53649">
    <property type="entry name" value="Alkaline phosphatase-like"/>
    <property type="match status" value="1"/>
</dbReference>
<dbReference type="InterPro" id="IPR017850">
    <property type="entry name" value="Alkaline_phosphatase_core_sf"/>
</dbReference>
<evidence type="ECO:0000313" key="2">
    <source>
        <dbReference type="Proteomes" id="UP000823964"/>
    </source>
</evidence>
<gene>
    <name evidence="1" type="ORF">H9862_06720</name>
</gene>
<dbReference type="AlphaFoldDB" id="A0A9D1VC52"/>
<feature type="non-terminal residue" evidence="1">
    <location>
        <position position="1"/>
    </location>
</feature>
<sequence>LAGVPKPMRCDGVSLLPMLKGRDAEQKDGVVYSEYNINAKMDFYDDYAANKRNRTRGEQQVIVFRDAKGRFLKALRTNVKTGEENFEIYDVEADPHESKNLADEYADMQEKLRTAALYNRRAYDYVRDAQAGKRRNPCSGTRCYDGIKVPANSDLPELQPGLTMRRVQAECPWVPDFDTLPQAAAAKAELVANPSAVELPAGSITEFRGYIDVPADGDHWHFTLQLDKVPGSKAYVKMHNFQLIDADANYEPGTKATESAAANADEAVAGRTGVKGVPLKAGLHEVTIVVVQGPSAPGKMKLEWFRGQQAPAAVPADAFRTAK</sequence>
<reference evidence="1" key="1">
    <citation type="journal article" date="2021" name="PeerJ">
        <title>Extensive microbial diversity within the chicken gut microbiome revealed by metagenomics and culture.</title>
        <authorList>
            <person name="Gilroy R."/>
            <person name="Ravi A."/>
            <person name="Getino M."/>
            <person name="Pursley I."/>
            <person name="Horton D.L."/>
            <person name="Alikhan N.F."/>
            <person name="Baker D."/>
            <person name="Gharbi K."/>
            <person name="Hall N."/>
            <person name="Watson M."/>
            <person name="Adriaenssens E.M."/>
            <person name="Foster-Nyarko E."/>
            <person name="Jarju S."/>
            <person name="Secka A."/>
            <person name="Antonio M."/>
            <person name="Oren A."/>
            <person name="Chaudhuri R.R."/>
            <person name="La Ragione R."/>
            <person name="Hildebrand F."/>
            <person name="Pallen M.J."/>
        </authorList>
    </citation>
    <scope>NUCLEOTIDE SEQUENCE</scope>
    <source>
        <strain evidence="1">14975</strain>
    </source>
</reference>
<protein>
    <submittedName>
        <fullName evidence="1">Uncharacterized protein</fullName>
    </submittedName>
</protein>
<reference evidence="1" key="2">
    <citation type="submission" date="2021-04" db="EMBL/GenBank/DDBJ databases">
        <authorList>
            <person name="Gilroy R."/>
        </authorList>
    </citation>
    <scope>NUCLEOTIDE SEQUENCE</scope>
    <source>
        <strain evidence="1">14975</strain>
    </source>
</reference>